<evidence type="ECO:0000256" key="6">
    <source>
        <dbReference type="SAM" id="Phobius"/>
    </source>
</evidence>
<keyword evidence="3 6" id="KW-1133">Transmembrane helix</keyword>
<gene>
    <name evidence="7" type="ORF">SPJ1_1902</name>
</gene>
<comment type="caution">
    <text evidence="7">The sequence shown here is derived from an EMBL/GenBank/DDBJ whole genome shotgun (WGS) entry which is preliminary data.</text>
</comment>
<keyword evidence="2 6" id="KW-0812">Transmembrane</keyword>
<sequence length="151" mass="17136">MGIDLVALVHIFKSLLTTFEIHFLTFVIAMDIITGILKGFKNKKANSTKGLEGVIKHFLVLMLVYICYPYLVVLGAKLIAVAFTYFFIAVYGISFTENWGQLGLPLPRYVKLFFEKLKREAEDFEIATIKIDQSGVKVHTNRADLEQKEVS</sequence>
<comment type="subcellular location">
    <subcellularLocation>
        <location evidence="1">Membrane</location>
        <topology evidence="1">Multi-pass membrane protein</topology>
    </subcellularLocation>
</comment>
<comment type="similarity">
    <text evidence="5">Belongs to the bacteriophage holin family. Cp-1 holin subfamily.</text>
</comment>
<protein>
    <submittedName>
        <fullName evidence="7">Holin</fullName>
    </submittedName>
</protein>
<dbReference type="InterPro" id="IPR006480">
    <property type="entry name" value="Phage_holin_4_1"/>
</dbReference>
<accession>A0ABN0IP95</accession>
<feature type="transmembrane region" description="Helical" evidence="6">
    <location>
        <begin position="58"/>
        <end position="88"/>
    </location>
</feature>
<evidence type="ECO:0000256" key="2">
    <source>
        <dbReference type="ARBA" id="ARBA00022692"/>
    </source>
</evidence>
<evidence type="ECO:0000256" key="3">
    <source>
        <dbReference type="ARBA" id="ARBA00022989"/>
    </source>
</evidence>
<dbReference type="NCBIfam" id="TIGR01593">
    <property type="entry name" value="holin_tox_secr"/>
    <property type="match status" value="1"/>
</dbReference>
<feature type="transmembrane region" description="Helical" evidence="6">
    <location>
        <begin position="15"/>
        <end position="37"/>
    </location>
</feature>
<evidence type="ECO:0000313" key="8">
    <source>
        <dbReference type="Proteomes" id="UP000011769"/>
    </source>
</evidence>
<dbReference type="Pfam" id="PF05105">
    <property type="entry name" value="Phage_holin_4_1"/>
    <property type="match status" value="1"/>
</dbReference>
<evidence type="ECO:0000256" key="1">
    <source>
        <dbReference type="ARBA" id="ARBA00004141"/>
    </source>
</evidence>
<name>A0ABN0IP95_9STRE</name>
<proteinExistence type="inferred from homology"/>
<organism evidence="7 8">
    <name type="scientific">Streptococcus parauberis KRS-02083</name>
    <dbReference type="NCBI Taxonomy" id="1207545"/>
    <lineage>
        <taxon>Bacteria</taxon>
        <taxon>Bacillati</taxon>
        <taxon>Bacillota</taxon>
        <taxon>Bacilli</taxon>
        <taxon>Lactobacillales</taxon>
        <taxon>Streptococcaceae</taxon>
        <taxon>Streptococcus</taxon>
    </lineage>
</organism>
<dbReference type="Proteomes" id="UP000011769">
    <property type="component" value="Unassembled WGS sequence"/>
</dbReference>
<keyword evidence="8" id="KW-1185">Reference proteome</keyword>
<reference evidence="7 8" key="1">
    <citation type="journal article" date="2013" name="PLoS ONE">
        <title>Comparative Genomic Characterization of Three Streptococcus parauberis Strains in Fish Pathogen, as Assessed by Wide-Genome Analyses.</title>
        <authorList>
            <person name="Nho S.W."/>
            <person name="Hikima J."/>
            <person name="Park S.B."/>
            <person name="Jang H.B."/>
            <person name="Cha I.S."/>
            <person name="Yasuike M."/>
            <person name="Nakamura Y."/>
            <person name="Fujiwara A."/>
            <person name="Sano M."/>
            <person name="Kanai K."/>
            <person name="Kondo H."/>
            <person name="Hirono I."/>
            <person name="Takeyama H."/>
            <person name="Aoki T."/>
            <person name="Jung T.S."/>
        </authorList>
    </citation>
    <scope>NUCLEOTIDE SEQUENCE [LARGE SCALE GENOMIC DNA]</scope>
    <source>
        <strain evidence="7 8">KRS-02083</strain>
    </source>
</reference>
<evidence type="ECO:0000256" key="4">
    <source>
        <dbReference type="ARBA" id="ARBA00023136"/>
    </source>
</evidence>
<dbReference type="EMBL" id="ALYM01000008">
    <property type="protein sequence ID" value="EMG24643.1"/>
    <property type="molecule type" value="Genomic_DNA"/>
</dbReference>
<keyword evidence="4 6" id="KW-0472">Membrane</keyword>
<dbReference type="RefSeq" id="WP_003108647.1">
    <property type="nucleotide sequence ID" value="NZ_ALYM01000008.1"/>
</dbReference>
<evidence type="ECO:0000313" key="7">
    <source>
        <dbReference type="EMBL" id="EMG24643.1"/>
    </source>
</evidence>
<evidence type="ECO:0000256" key="5">
    <source>
        <dbReference type="ARBA" id="ARBA00023600"/>
    </source>
</evidence>